<evidence type="ECO:0000313" key="8">
    <source>
        <dbReference type="EMBL" id="GLS88174.1"/>
    </source>
</evidence>
<dbReference type="Gene3D" id="1.10.8.870">
    <property type="entry name" value="Alpha-glycerophosphate oxidase, cap domain"/>
    <property type="match status" value="1"/>
</dbReference>
<evidence type="ECO:0000259" key="7">
    <source>
        <dbReference type="Pfam" id="PF16901"/>
    </source>
</evidence>
<dbReference type="InterPro" id="IPR000447">
    <property type="entry name" value="G3P_DH_FAD-dep"/>
</dbReference>
<evidence type="ECO:0000259" key="6">
    <source>
        <dbReference type="Pfam" id="PF01266"/>
    </source>
</evidence>
<keyword evidence="9" id="KW-1185">Reference proteome</keyword>
<dbReference type="GO" id="GO:0046168">
    <property type="term" value="P:glycerol-3-phosphate catabolic process"/>
    <property type="evidence" value="ECO:0007669"/>
    <property type="project" value="TreeGrafter"/>
</dbReference>
<dbReference type="GO" id="GO:0004368">
    <property type="term" value="F:glycerol-3-phosphate dehydrogenase (quinone) activity"/>
    <property type="evidence" value="ECO:0007669"/>
    <property type="project" value="InterPro"/>
</dbReference>
<dbReference type="Gene3D" id="3.30.9.10">
    <property type="entry name" value="D-Amino Acid Oxidase, subunit A, domain 2"/>
    <property type="match status" value="1"/>
</dbReference>
<dbReference type="Proteomes" id="UP001157355">
    <property type="component" value="Unassembled WGS sequence"/>
</dbReference>
<dbReference type="InterPro" id="IPR031656">
    <property type="entry name" value="DAO_C"/>
</dbReference>
<reference evidence="8 9" key="1">
    <citation type="journal article" date="2014" name="Int. J. Syst. Evol. Microbiol.">
        <title>Complete genome sequence of Corynebacterium casei LMG S-19264T (=DSM 44701T), isolated from a smear-ripened cheese.</title>
        <authorList>
            <consortium name="US DOE Joint Genome Institute (JGI-PGF)"/>
            <person name="Walter F."/>
            <person name="Albersmeier A."/>
            <person name="Kalinowski J."/>
            <person name="Ruckert C."/>
        </authorList>
    </citation>
    <scope>NUCLEOTIDE SEQUENCE [LARGE SCALE GENOMIC DNA]</scope>
    <source>
        <strain evidence="8 9">NBRC 111766</strain>
    </source>
</reference>
<dbReference type="PRINTS" id="PR01001">
    <property type="entry name" value="FADG3PDH"/>
</dbReference>
<dbReference type="AlphaFoldDB" id="A0AA37X2H1"/>
<name>A0AA37X2H1_9RHOB</name>
<accession>A0AA37X2H1</accession>
<gene>
    <name evidence="8" type="ORF">GCM10010873_31480</name>
</gene>
<feature type="domain" description="Alpha-glycerophosphate oxidase C-terminal" evidence="7">
    <location>
        <begin position="416"/>
        <end position="541"/>
    </location>
</feature>
<evidence type="ECO:0000256" key="3">
    <source>
        <dbReference type="ARBA" id="ARBA00022630"/>
    </source>
</evidence>
<dbReference type="Gene3D" id="3.50.50.60">
    <property type="entry name" value="FAD/NAD(P)-binding domain"/>
    <property type="match status" value="1"/>
</dbReference>
<keyword evidence="5" id="KW-0560">Oxidoreductase</keyword>
<dbReference type="InterPro" id="IPR036188">
    <property type="entry name" value="FAD/NAD-bd_sf"/>
</dbReference>
<evidence type="ECO:0000256" key="5">
    <source>
        <dbReference type="ARBA" id="ARBA00023002"/>
    </source>
</evidence>
<dbReference type="SUPFAM" id="SSF51905">
    <property type="entry name" value="FAD/NAD(P)-binding domain"/>
    <property type="match status" value="1"/>
</dbReference>
<evidence type="ECO:0000313" key="9">
    <source>
        <dbReference type="Proteomes" id="UP001157355"/>
    </source>
</evidence>
<organism evidence="8 9">
    <name type="scientific">Cypionkella aquatica</name>
    <dbReference type="NCBI Taxonomy" id="1756042"/>
    <lineage>
        <taxon>Bacteria</taxon>
        <taxon>Pseudomonadati</taxon>
        <taxon>Pseudomonadota</taxon>
        <taxon>Alphaproteobacteria</taxon>
        <taxon>Rhodobacterales</taxon>
        <taxon>Paracoccaceae</taxon>
        <taxon>Cypionkella</taxon>
    </lineage>
</organism>
<keyword evidence="4" id="KW-0274">FAD</keyword>
<dbReference type="EMBL" id="BSPP01000011">
    <property type="protein sequence ID" value="GLS88174.1"/>
    <property type="molecule type" value="Genomic_DNA"/>
</dbReference>
<evidence type="ECO:0000256" key="1">
    <source>
        <dbReference type="ARBA" id="ARBA00001974"/>
    </source>
</evidence>
<dbReference type="InterPro" id="IPR006076">
    <property type="entry name" value="FAD-dep_OxRdtase"/>
</dbReference>
<protein>
    <submittedName>
        <fullName evidence="8">Glycerol-3-phosphate dehydrogenase</fullName>
    </submittedName>
</protein>
<proteinExistence type="inferred from homology"/>
<dbReference type="Pfam" id="PF01266">
    <property type="entry name" value="DAO"/>
    <property type="match status" value="1"/>
</dbReference>
<comment type="similarity">
    <text evidence="2">Belongs to the FAD-dependent glycerol-3-phosphate dehydrogenase family.</text>
</comment>
<evidence type="ECO:0000256" key="4">
    <source>
        <dbReference type="ARBA" id="ARBA00022827"/>
    </source>
</evidence>
<dbReference type="Pfam" id="PF16901">
    <property type="entry name" value="DAO_C"/>
    <property type="match status" value="1"/>
</dbReference>
<dbReference type="PANTHER" id="PTHR11985:SF15">
    <property type="entry name" value="GLYCEROL-3-PHOSPHATE DEHYDROGENASE, MITOCHONDRIAL"/>
    <property type="match status" value="1"/>
</dbReference>
<sequence length="563" mass="60872">MTDQSRLQDLCDNGIDVLILGAGINGAGLFRDLAEQGLRVLMVEKGDFGGGTSAAPSRMIHGGLKYLETGEFRLVAQSTLERNLLLRNAPHAVTPLPTLIPIFSWTKGVWAALRTLFGSTTAARSRGALLLKVGLSIYDHYGSRANVMPRHQMKSRAKTLAEFPQMTPRIVASGLYYDAKIAGPERLVWELLADGMAACPNALALNYTTLTAHNGAEITFTREDGHPFTTRPKLVINAAGPWIDRVNAALGVETKLIGGTKGSHILLDHPELIKMLNGQMIYFEADDGRILLVYDYLGRALVGSTDIKAADPENVRCEDDEIAYFLTSLRALLPGLPFEHSHIIYAYSGIRPLPASDAAMPGLISRDHSAPVLEATPSRPYPIISLVGGKWTTFRGFAEEVADTCLARLNHPRRISTRDLGIGGGKAYPVDNAAKSKLIATAAAMGNLNIARATELFARYGTSLASFVAHKSKQSDATRLPHAHSYSMAEIDWLARSEAVEHLADLVLRRITLAVTGAINAADLAQIAAIIAEAKAWPPERAATEIAQLTAQLAHTNRQSLAR</sequence>
<dbReference type="PANTHER" id="PTHR11985">
    <property type="entry name" value="GLYCEROL-3-PHOSPHATE DEHYDROGENASE"/>
    <property type="match status" value="1"/>
</dbReference>
<feature type="domain" description="FAD dependent oxidoreductase" evidence="6">
    <location>
        <begin position="16"/>
        <end position="358"/>
    </location>
</feature>
<dbReference type="InterPro" id="IPR038299">
    <property type="entry name" value="DAO_C_sf"/>
</dbReference>
<comment type="caution">
    <text evidence="8">The sequence shown here is derived from an EMBL/GenBank/DDBJ whole genome shotgun (WGS) entry which is preliminary data.</text>
</comment>
<dbReference type="RefSeq" id="WP_284326347.1">
    <property type="nucleotide sequence ID" value="NZ_BSPP01000011.1"/>
</dbReference>
<comment type="cofactor">
    <cofactor evidence="1">
        <name>FAD</name>
        <dbReference type="ChEBI" id="CHEBI:57692"/>
    </cofactor>
</comment>
<keyword evidence="3" id="KW-0285">Flavoprotein</keyword>
<evidence type="ECO:0000256" key="2">
    <source>
        <dbReference type="ARBA" id="ARBA00007330"/>
    </source>
</evidence>